<sequence length="70" mass="8561">MDYILGNENVEISIAFDYNIPLSEMYIQMLHNFIDKILKNPPKRIPEINYLDLEGRRYYDYQRLRRGYTL</sequence>
<reference evidence="2" key="1">
    <citation type="submission" date="2022-11" db="UniProtKB">
        <authorList>
            <consortium name="WormBaseParasite"/>
        </authorList>
    </citation>
    <scope>IDENTIFICATION</scope>
</reference>
<organism evidence="1 2">
    <name type="scientific">Panagrolaimus superbus</name>
    <dbReference type="NCBI Taxonomy" id="310955"/>
    <lineage>
        <taxon>Eukaryota</taxon>
        <taxon>Metazoa</taxon>
        <taxon>Ecdysozoa</taxon>
        <taxon>Nematoda</taxon>
        <taxon>Chromadorea</taxon>
        <taxon>Rhabditida</taxon>
        <taxon>Tylenchina</taxon>
        <taxon>Panagrolaimomorpha</taxon>
        <taxon>Panagrolaimoidea</taxon>
        <taxon>Panagrolaimidae</taxon>
        <taxon>Panagrolaimus</taxon>
    </lineage>
</organism>
<accession>A0A914Y974</accession>
<dbReference type="AlphaFoldDB" id="A0A914Y974"/>
<keyword evidence="1" id="KW-1185">Reference proteome</keyword>
<proteinExistence type="predicted"/>
<protein>
    <submittedName>
        <fullName evidence="2">Uncharacterized protein</fullName>
    </submittedName>
</protein>
<evidence type="ECO:0000313" key="2">
    <source>
        <dbReference type="WBParaSite" id="PSU_v2.g15825.t1"/>
    </source>
</evidence>
<dbReference type="Proteomes" id="UP000887577">
    <property type="component" value="Unplaced"/>
</dbReference>
<name>A0A914Y974_9BILA</name>
<dbReference type="WBParaSite" id="PSU_v2.g15825.t1">
    <property type="protein sequence ID" value="PSU_v2.g15825.t1"/>
    <property type="gene ID" value="PSU_v2.g15825"/>
</dbReference>
<evidence type="ECO:0000313" key="1">
    <source>
        <dbReference type="Proteomes" id="UP000887577"/>
    </source>
</evidence>